<dbReference type="InterPro" id="IPR001466">
    <property type="entry name" value="Beta-lactam-related"/>
</dbReference>
<accession>A0A072PBJ8</accession>
<organism evidence="4 5">
    <name type="scientific">Exophiala aquamarina CBS 119918</name>
    <dbReference type="NCBI Taxonomy" id="1182545"/>
    <lineage>
        <taxon>Eukaryota</taxon>
        <taxon>Fungi</taxon>
        <taxon>Dikarya</taxon>
        <taxon>Ascomycota</taxon>
        <taxon>Pezizomycotina</taxon>
        <taxon>Eurotiomycetes</taxon>
        <taxon>Chaetothyriomycetidae</taxon>
        <taxon>Chaetothyriales</taxon>
        <taxon>Herpotrichiellaceae</taxon>
        <taxon>Exophiala</taxon>
    </lineage>
</organism>
<dbReference type="GeneID" id="25281747"/>
<dbReference type="InterPro" id="IPR051478">
    <property type="entry name" value="Beta-lactamase-like_AB/R"/>
</dbReference>
<sequence>MAPRALLLLSTLALAAHASSPVFPVTDEPTIGPVYLSPANGSSPAFDAARTQSKAEIDEAVTTGKSQYGDIDTQETSFSISVFSTNSNETLFTYHFEAPLLNGSYTRGKLTDDTIYRTGSLGKLMSVYQFLVDIGDSVFYDPITKYIPELANVPYDDPLEQVNWEEITLGSLASQLSGLGRDCIGGPGPTPEESAAIAISLGFPPPLYAIPPDCAYYSNALSPCDRSTYLQGLIEHPVAFPTYTKASYSNIAFPLLAMAYEKITGRSFEDGFNTVYRDRLGLGSAYADSPPDDIDAIIPHNDTFATFSHSIGVQWPAGGQYISTRDLELWGRAILQSSLLPKGLTRRWLKPHSATSQWATDVGAPWEISRLPIPADPSLNTTRIVDIYCKGGDVGAYSTTFCLVPDHDIGFTVLAAGAVPNAQVQPLKSLIADRFINAAESTAKEQARQAFTGTFRTSGSNLNSSITLSVDSGPGVVITEWISNGTDFKNSPIVGAGDARLYPANLKRKGDNGAMFQGFRALFLPERPVDAPDLWPQFKDAWYFADTAIHDNRATDAFNVEFDRNGVVQSVEPHSLRIKLQRV</sequence>
<dbReference type="STRING" id="1182545.A0A072PBJ8"/>
<dbReference type="HOGENOM" id="CLU_019706_0_0_1"/>
<dbReference type="PANTHER" id="PTHR22935:SF97">
    <property type="entry name" value="BETA-LACTAMASE-RELATED DOMAIN-CONTAINING PROTEIN"/>
    <property type="match status" value="1"/>
</dbReference>
<feature type="signal peptide" evidence="1">
    <location>
        <begin position="1"/>
        <end position="18"/>
    </location>
</feature>
<proteinExistence type="predicted"/>
<feature type="domain" description="Beta-lactamase-related" evidence="2">
    <location>
        <begin position="108"/>
        <end position="432"/>
    </location>
</feature>
<reference evidence="4 5" key="1">
    <citation type="submission" date="2013-03" db="EMBL/GenBank/DDBJ databases">
        <title>The Genome Sequence of Exophiala aquamarina CBS 119918.</title>
        <authorList>
            <consortium name="The Broad Institute Genomics Platform"/>
            <person name="Cuomo C."/>
            <person name="de Hoog S."/>
            <person name="Gorbushina A."/>
            <person name="Walker B."/>
            <person name="Young S.K."/>
            <person name="Zeng Q."/>
            <person name="Gargeya S."/>
            <person name="Fitzgerald M."/>
            <person name="Haas B."/>
            <person name="Abouelleil A."/>
            <person name="Allen A.W."/>
            <person name="Alvarado L."/>
            <person name="Arachchi H.M."/>
            <person name="Berlin A.M."/>
            <person name="Chapman S.B."/>
            <person name="Gainer-Dewar J."/>
            <person name="Goldberg J."/>
            <person name="Griggs A."/>
            <person name="Gujja S."/>
            <person name="Hansen M."/>
            <person name="Howarth C."/>
            <person name="Imamovic A."/>
            <person name="Ireland A."/>
            <person name="Larimer J."/>
            <person name="McCowan C."/>
            <person name="Murphy C."/>
            <person name="Pearson M."/>
            <person name="Poon T.W."/>
            <person name="Priest M."/>
            <person name="Roberts A."/>
            <person name="Saif S."/>
            <person name="Shea T."/>
            <person name="Sisk P."/>
            <person name="Sykes S."/>
            <person name="Wortman J."/>
            <person name="Nusbaum C."/>
            <person name="Birren B."/>
        </authorList>
    </citation>
    <scope>NUCLEOTIDE SEQUENCE [LARGE SCALE GENOMIC DNA]</scope>
    <source>
        <strain evidence="4 5">CBS 119918</strain>
    </source>
</reference>
<dbReference type="Pfam" id="PF00144">
    <property type="entry name" value="Beta-lactamase"/>
    <property type="match status" value="1"/>
</dbReference>
<dbReference type="InterPro" id="IPR058664">
    <property type="entry name" value="ARB_00930-like_C"/>
</dbReference>
<dbReference type="InterPro" id="IPR012338">
    <property type="entry name" value="Beta-lactam/transpept-like"/>
</dbReference>
<dbReference type="PANTHER" id="PTHR22935">
    <property type="entry name" value="PENICILLIN-BINDING PROTEIN"/>
    <property type="match status" value="1"/>
</dbReference>
<keyword evidence="5" id="KW-1185">Reference proteome</keyword>
<evidence type="ECO:0000256" key="1">
    <source>
        <dbReference type="SAM" id="SignalP"/>
    </source>
</evidence>
<dbReference type="Proteomes" id="UP000027920">
    <property type="component" value="Unassembled WGS sequence"/>
</dbReference>
<dbReference type="AlphaFoldDB" id="A0A072PBJ8"/>
<name>A0A072PBJ8_9EURO</name>
<evidence type="ECO:0000259" key="2">
    <source>
        <dbReference type="Pfam" id="PF00144"/>
    </source>
</evidence>
<evidence type="ECO:0000259" key="3">
    <source>
        <dbReference type="Pfam" id="PF26335"/>
    </source>
</evidence>
<dbReference type="SUPFAM" id="SSF56601">
    <property type="entry name" value="beta-lactamase/transpeptidase-like"/>
    <property type="match status" value="1"/>
</dbReference>
<dbReference type="Gene3D" id="3.40.710.10">
    <property type="entry name" value="DD-peptidase/beta-lactamase superfamily"/>
    <property type="match status" value="1"/>
</dbReference>
<comment type="caution">
    <text evidence="4">The sequence shown here is derived from an EMBL/GenBank/DDBJ whole genome shotgun (WGS) entry which is preliminary data.</text>
</comment>
<evidence type="ECO:0000313" key="4">
    <source>
        <dbReference type="EMBL" id="KEF56643.1"/>
    </source>
</evidence>
<keyword evidence="1" id="KW-0732">Signal</keyword>
<gene>
    <name evidence="4" type="ORF">A1O9_06832</name>
</gene>
<dbReference type="EMBL" id="AMGV01000005">
    <property type="protein sequence ID" value="KEF56643.1"/>
    <property type="molecule type" value="Genomic_DNA"/>
</dbReference>
<feature type="domain" description="Beta-lactamase-like ARB-00930-like C-terminal" evidence="3">
    <location>
        <begin position="443"/>
        <end position="583"/>
    </location>
</feature>
<evidence type="ECO:0000313" key="5">
    <source>
        <dbReference type="Proteomes" id="UP000027920"/>
    </source>
</evidence>
<dbReference type="VEuPathDB" id="FungiDB:A1O9_06832"/>
<dbReference type="Pfam" id="PF26335">
    <property type="entry name" value="ARB_00930_C"/>
    <property type="match status" value="1"/>
</dbReference>
<dbReference type="OrthoDB" id="10250282at2759"/>
<protein>
    <submittedName>
        <fullName evidence="4">Uncharacterized protein</fullName>
    </submittedName>
</protein>
<feature type="chain" id="PRO_5001681420" evidence="1">
    <location>
        <begin position="19"/>
        <end position="583"/>
    </location>
</feature>
<dbReference type="RefSeq" id="XP_013259233.1">
    <property type="nucleotide sequence ID" value="XM_013403779.1"/>
</dbReference>